<keyword evidence="1" id="KW-1133">Transmembrane helix</keyword>
<name>A0A3D2X917_9FIRM</name>
<sequence length="128" mass="14854">MRKIINFIRNINPIKNSENSSTEYVVQKLLAFIFIKEISAIIMEALIIIMFFVFGYDIINGRMPTGEIVRLIPLYGYLGFGIITILYVIRIEKQTLQSIKIKLNSRFLIKFIKNTFFGVLLIAIIITF</sequence>
<evidence type="ECO:0000313" key="2">
    <source>
        <dbReference type="EMBL" id="HCL03612.1"/>
    </source>
</evidence>
<feature type="transmembrane region" description="Helical" evidence="1">
    <location>
        <begin position="38"/>
        <end position="59"/>
    </location>
</feature>
<reference evidence="2 3" key="1">
    <citation type="journal article" date="2018" name="Nat. Biotechnol.">
        <title>A standardized bacterial taxonomy based on genome phylogeny substantially revises the tree of life.</title>
        <authorList>
            <person name="Parks D.H."/>
            <person name="Chuvochina M."/>
            <person name="Waite D.W."/>
            <person name="Rinke C."/>
            <person name="Skarshewski A."/>
            <person name="Chaumeil P.A."/>
            <person name="Hugenholtz P."/>
        </authorList>
    </citation>
    <scope>NUCLEOTIDE SEQUENCE [LARGE SCALE GENOMIC DNA]</scope>
    <source>
        <strain evidence="2">UBA11728</strain>
    </source>
</reference>
<evidence type="ECO:0000256" key="1">
    <source>
        <dbReference type="SAM" id="Phobius"/>
    </source>
</evidence>
<protein>
    <submittedName>
        <fullName evidence="2">Uncharacterized protein</fullName>
    </submittedName>
</protein>
<feature type="transmembrane region" description="Helical" evidence="1">
    <location>
        <begin position="111"/>
        <end position="127"/>
    </location>
</feature>
<keyword evidence="1" id="KW-0812">Transmembrane</keyword>
<dbReference type="Proteomes" id="UP000262969">
    <property type="component" value="Unassembled WGS sequence"/>
</dbReference>
<comment type="caution">
    <text evidence="2">The sequence shown here is derived from an EMBL/GenBank/DDBJ whole genome shotgun (WGS) entry which is preliminary data.</text>
</comment>
<organism evidence="2 3">
    <name type="scientific">Lachnoclostridium phytofermentans</name>
    <dbReference type="NCBI Taxonomy" id="66219"/>
    <lineage>
        <taxon>Bacteria</taxon>
        <taxon>Bacillati</taxon>
        <taxon>Bacillota</taxon>
        <taxon>Clostridia</taxon>
        <taxon>Lachnospirales</taxon>
        <taxon>Lachnospiraceae</taxon>
    </lineage>
</organism>
<feature type="non-terminal residue" evidence="2">
    <location>
        <position position="128"/>
    </location>
</feature>
<dbReference type="EMBL" id="DPVV01000484">
    <property type="protein sequence ID" value="HCL03612.1"/>
    <property type="molecule type" value="Genomic_DNA"/>
</dbReference>
<gene>
    <name evidence="2" type="ORF">DHW61_14595</name>
</gene>
<feature type="transmembrane region" description="Helical" evidence="1">
    <location>
        <begin position="71"/>
        <end position="90"/>
    </location>
</feature>
<proteinExistence type="predicted"/>
<accession>A0A3D2X917</accession>
<evidence type="ECO:0000313" key="3">
    <source>
        <dbReference type="Proteomes" id="UP000262969"/>
    </source>
</evidence>
<dbReference type="AlphaFoldDB" id="A0A3D2X917"/>
<keyword evidence="1" id="KW-0472">Membrane</keyword>